<reference evidence="1 2" key="1">
    <citation type="journal article" date="2014" name="BMC Genomics">
        <title>Comparative genomics of the major fungal agents of human and animal Sporotrichosis: Sporothrix schenckii and Sporothrix brasiliensis.</title>
        <authorList>
            <person name="Teixeira M.M."/>
            <person name="de Almeida L.G."/>
            <person name="Kubitschek-Barreira P."/>
            <person name="Alves F.L."/>
            <person name="Kioshima E.S."/>
            <person name="Abadio A.K."/>
            <person name="Fernandes L."/>
            <person name="Derengowski L.S."/>
            <person name="Ferreira K.S."/>
            <person name="Souza R.C."/>
            <person name="Ruiz J.C."/>
            <person name="de Andrade N.C."/>
            <person name="Paes H.C."/>
            <person name="Nicola A.M."/>
            <person name="Albuquerque P."/>
            <person name="Gerber A.L."/>
            <person name="Martins V.P."/>
            <person name="Peconick L.D."/>
            <person name="Neto A.V."/>
            <person name="Chaucanez C.B."/>
            <person name="Silva P.A."/>
            <person name="Cunha O.L."/>
            <person name="de Oliveira F.F."/>
            <person name="dos Santos T.C."/>
            <person name="Barros A.L."/>
            <person name="Soares M.A."/>
            <person name="de Oliveira L.M."/>
            <person name="Marini M.M."/>
            <person name="Villalobos-Duno H."/>
            <person name="Cunha M.M."/>
            <person name="de Hoog S."/>
            <person name="da Silveira J.F."/>
            <person name="Henrissat B."/>
            <person name="Nino-Vega G.A."/>
            <person name="Cisalpino P.S."/>
            <person name="Mora-Montes H.M."/>
            <person name="Almeida S.R."/>
            <person name="Stajich J.E."/>
            <person name="Lopes-Bezerra L.M."/>
            <person name="Vasconcelos A.T."/>
            <person name="Felipe M.S."/>
        </authorList>
    </citation>
    <scope>NUCLEOTIDE SEQUENCE [LARGE SCALE GENOMIC DNA]</scope>
    <source>
        <strain evidence="1 2">1099-18</strain>
    </source>
</reference>
<sequence>MHAPPFGIYRERLAGCAFSVVAPSPWLRLLRARRPLSATFKMLHESQTECYTTSKALEIDLLAGTIATNVCAFEDASERHGSSPLQCCAGCASVLQATAGITTTKAVELEEPTTESLVWKTLKCDWPTKRPAKQRRERWGRW</sequence>
<name>A0A0F2LR56_SPOSC</name>
<accession>A0A0F2LR56</accession>
<dbReference type="VEuPathDB" id="FungiDB:SPSK_00624"/>
<dbReference type="Proteomes" id="UP000033710">
    <property type="component" value="Unassembled WGS sequence"/>
</dbReference>
<proteinExistence type="predicted"/>
<dbReference type="RefSeq" id="XP_016582694.1">
    <property type="nucleotide sequence ID" value="XM_016727588.1"/>
</dbReference>
<evidence type="ECO:0000313" key="1">
    <source>
        <dbReference type="EMBL" id="KJR80018.1"/>
    </source>
</evidence>
<gene>
    <name evidence="1" type="ORF">SPSK_00624</name>
</gene>
<dbReference type="AlphaFoldDB" id="A0A0F2LR56"/>
<reference evidence="1 2" key="2">
    <citation type="journal article" date="2015" name="Eukaryot. Cell">
        <title>Asexual propagation of a virulent clone complex in a human and feline outbreak of sporotrichosis.</title>
        <authorList>
            <person name="Teixeira Mde M."/>
            <person name="Rodrigues A.M."/>
            <person name="Tsui C.K."/>
            <person name="de Almeida L.G."/>
            <person name="Van Diepeningen A.D."/>
            <person name="van den Ende B.G."/>
            <person name="Fernandes G.F."/>
            <person name="Kano R."/>
            <person name="Hamelin R.C."/>
            <person name="Lopes-Bezerra L.M."/>
            <person name="Vasconcelos A.T."/>
            <person name="de Hoog S."/>
            <person name="de Camargo Z.P."/>
            <person name="Felipe M.S."/>
        </authorList>
    </citation>
    <scope>NUCLEOTIDE SEQUENCE [LARGE SCALE GENOMIC DNA]</scope>
    <source>
        <strain evidence="1 2">1099-18</strain>
    </source>
</reference>
<protein>
    <submittedName>
        <fullName evidence="1">Uncharacterized protein</fullName>
    </submittedName>
</protein>
<dbReference type="GeneID" id="27662865"/>
<evidence type="ECO:0000313" key="2">
    <source>
        <dbReference type="Proteomes" id="UP000033710"/>
    </source>
</evidence>
<organism evidence="1 2">
    <name type="scientific">Sporothrix schenckii 1099-18</name>
    <dbReference type="NCBI Taxonomy" id="1397361"/>
    <lineage>
        <taxon>Eukaryota</taxon>
        <taxon>Fungi</taxon>
        <taxon>Dikarya</taxon>
        <taxon>Ascomycota</taxon>
        <taxon>Pezizomycotina</taxon>
        <taxon>Sordariomycetes</taxon>
        <taxon>Sordariomycetidae</taxon>
        <taxon>Ophiostomatales</taxon>
        <taxon>Ophiostomataceae</taxon>
        <taxon>Sporothrix</taxon>
    </lineage>
</organism>
<dbReference type="KEGG" id="ssck:SPSK_00624"/>
<dbReference type="EMBL" id="AXCR01000012">
    <property type="protein sequence ID" value="KJR80018.1"/>
    <property type="molecule type" value="Genomic_DNA"/>
</dbReference>
<comment type="caution">
    <text evidence="1">The sequence shown here is derived from an EMBL/GenBank/DDBJ whole genome shotgun (WGS) entry which is preliminary data.</text>
</comment>